<evidence type="ECO:0000313" key="4">
    <source>
        <dbReference type="Proteomes" id="UP001203761"/>
    </source>
</evidence>
<evidence type="ECO:0000256" key="2">
    <source>
        <dbReference type="SAM" id="Phobius"/>
    </source>
</evidence>
<evidence type="ECO:0000256" key="1">
    <source>
        <dbReference type="SAM" id="MobiDB-lite"/>
    </source>
</evidence>
<comment type="caution">
    <text evidence="3">The sequence shown here is derived from an EMBL/GenBank/DDBJ whole genome shotgun (WGS) entry which is preliminary data.</text>
</comment>
<protein>
    <recommendedName>
        <fullName evidence="5">Lysyl-tRNA synthetase</fullName>
    </recommendedName>
</protein>
<keyword evidence="2" id="KW-1133">Transmembrane helix</keyword>
<evidence type="ECO:0008006" key="5">
    <source>
        <dbReference type="Google" id="ProtNLM"/>
    </source>
</evidence>
<proteinExistence type="predicted"/>
<organism evidence="3 4">
    <name type="scientific">Brachybacterium equifaecis</name>
    <dbReference type="NCBI Taxonomy" id="2910770"/>
    <lineage>
        <taxon>Bacteria</taxon>
        <taxon>Bacillati</taxon>
        <taxon>Actinomycetota</taxon>
        <taxon>Actinomycetes</taxon>
        <taxon>Micrococcales</taxon>
        <taxon>Dermabacteraceae</taxon>
        <taxon>Brachybacterium</taxon>
    </lineage>
</organism>
<feature type="transmembrane region" description="Helical" evidence="2">
    <location>
        <begin position="12"/>
        <end position="30"/>
    </location>
</feature>
<keyword evidence="2" id="KW-0812">Transmembrane</keyword>
<keyword evidence="2" id="KW-0472">Membrane</keyword>
<name>A0ABT0QXE6_9MICO</name>
<gene>
    <name evidence="3" type="ORF">Bequi_00235</name>
</gene>
<feature type="compositionally biased region" description="Basic and acidic residues" evidence="1">
    <location>
        <begin position="75"/>
        <end position="85"/>
    </location>
</feature>
<sequence>MGSGFWYEAGSLVPSIGVGLLFWFAMRAILRADRREREAERLADRELRLAQRAAGENRASSPGAAGEPANAPSDSDSRGDAHMKM</sequence>
<reference evidence="3" key="1">
    <citation type="submission" date="2022-02" db="EMBL/GenBank/DDBJ databases">
        <authorList>
            <person name="Lee M."/>
            <person name="Kim S.-J."/>
            <person name="Jung M.-Y."/>
        </authorList>
    </citation>
    <scope>NUCLEOTIDE SEQUENCE</scope>
    <source>
        <strain evidence="3">JHP9</strain>
    </source>
</reference>
<dbReference type="Proteomes" id="UP001203761">
    <property type="component" value="Unassembled WGS sequence"/>
</dbReference>
<keyword evidence="4" id="KW-1185">Reference proteome</keyword>
<feature type="region of interest" description="Disordered" evidence="1">
    <location>
        <begin position="52"/>
        <end position="85"/>
    </location>
</feature>
<accession>A0ABT0QXE6</accession>
<dbReference type="EMBL" id="JAKNCJ010000001">
    <property type="protein sequence ID" value="MCL6421823.1"/>
    <property type="molecule type" value="Genomic_DNA"/>
</dbReference>
<dbReference type="RefSeq" id="WP_249735986.1">
    <property type="nucleotide sequence ID" value="NZ_JAKNCJ010000001.1"/>
</dbReference>
<evidence type="ECO:0000313" key="3">
    <source>
        <dbReference type="EMBL" id="MCL6421823.1"/>
    </source>
</evidence>